<feature type="region of interest" description="Disordered" evidence="1">
    <location>
        <begin position="97"/>
        <end position="122"/>
    </location>
</feature>
<sequence>MLANRGSPSRALRTVINALQHVAPPPPAQQQRASSAALPPRLTSRWSGHLDDASAASSEATAASQSPRGGGRFGKDAPIREFKKLYGLIKYRSRKDIGVVPVDDAPSPNGRGSDDASSEKDR</sequence>
<feature type="compositionally biased region" description="Low complexity" evidence="1">
    <location>
        <begin position="29"/>
        <end position="40"/>
    </location>
</feature>
<evidence type="ECO:0000256" key="1">
    <source>
        <dbReference type="SAM" id="MobiDB-lite"/>
    </source>
</evidence>
<proteinExistence type="predicted"/>
<reference evidence="2" key="2">
    <citation type="journal article" date="2015" name="Data Brief">
        <title>Shoot transcriptome of the giant reed, Arundo donax.</title>
        <authorList>
            <person name="Barrero R.A."/>
            <person name="Guerrero F.D."/>
            <person name="Moolhuijzen P."/>
            <person name="Goolsby J.A."/>
            <person name="Tidwell J."/>
            <person name="Bellgard S.E."/>
            <person name="Bellgard M.I."/>
        </authorList>
    </citation>
    <scope>NUCLEOTIDE SEQUENCE</scope>
    <source>
        <tissue evidence="2">Shoot tissue taken approximately 20 cm above the soil surface</tissue>
    </source>
</reference>
<dbReference type="AlphaFoldDB" id="A0A0A9EHR8"/>
<feature type="compositionally biased region" description="Basic and acidic residues" evidence="1">
    <location>
        <begin position="112"/>
        <end position="122"/>
    </location>
</feature>
<name>A0A0A9EHR8_ARUDO</name>
<organism evidence="2">
    <name type="scientific">Arundo donax</name>
    <name type="common">Giant reed</name>
    <name type="synonym">Donax arundinaceus</name>
    <dbReference type="NCBI Taxonomy" id="35708"/>
    <lineage>
        <taxon>Eukaryota</taxon>
        <taxon>Viridiplantae</taxon>
        <taxon>Streptophyta</taxon>
        <taxon>Embryophyta</taxon>
        <taxon>Tracheophyta</taxon>
        <taxon>Spermatophyta</taxon>
        <taxon>Magnoliopsida</taxon>
        <taxon>Liliopsida</taxon>
        <taxon>Poales</taxon>
        <taxon>Poaceae</taxon>
        <taxon>PACMAD clade</taxon>
        <taxon>Arundinoideae</taxon>
        <taxon>Arundineae</taxon>
        <taxon>Arundo</taxon>
    </lineage>
</organism>
<dbReference type="EMBL" id="GBRH01197596">
    <property type="protein sequence ID" value="JAE00300.1"/>
    <property type="molecule type" value="Transcribed_RNA"/>
</dbReference>
<feature type="region of interest" description="Disordered" evidence="1">
    <location>
        <begin position="21"/>
        <end position="77"/>
    </location>
</feature>
<reference evidence="2" key="1">
    <citation type="submission" date="2014-09" db="EMBL/GenBank/DDBJ databases">
        <authorList>
            <person name="Magalhaes I.L.F."/>
            <person name="Oliveira U."/>
            <person name="Santos F.R."/>
            <person name="Vidigal T.H.D.A."/>
            <person name="Brescovit A.D."/>
            <person name="Santos A.J."/>
        </authorList>
    </citation>
    <scope>NUCLEOTIDE SEQUENCE</scope>
    <source>
        <tissue evidence="2">Shoot tissue taken approximately 20 cm above the soil surface</tissue>
    </source>
</reference>
<evidence type="ECO:0000313" key="2">
    <source>
        <dbReference type="EMBL" id="JAE00300.1"/>
    </source>
</evidence>
<protein>
    <submittedName>
        <fullName evidence="2">Uncharacterized protein</fullName>
    </submittedName>
</protein>
<accession>A0A0A9EHR8</accession>
<feature type="compositionally biased region" description="Low complexity" evidence="1">
    <location>
        <begin position="53"/>
        <end position="66"/>
    </location>
</feature>